<dbReference type="Proteomes" id="UP000198651">
    <property type="component" value="Chromosome I"/>
</dbReference>
<dbReference type="EMBL" id="LN906597">
    <property type="protein sequence ID" value="CUT16926.1"/>
    <property type="molecule type" value="Genomic_DNA"/>
</dbReference>
<evidence type="ECO:0000313" key="1">
    <source>
        <dbReference type="EMBL" id="CUT16926.1"/>
    </source>
</evidence>
<dbReference type="InterPro" id="IPR036412">
    <property type="entry name" value="HAD-like_sf"/>
</dbReference>
<sequence length="181" mass="20796">MCLIPKTICVDLDGTLIAEDLGKIALSRLMYLPWKEQALISLNIIHGYTSFKYKLSNSVTIDPSGLRYNEELISWLVKKKIDGHKLILASASQSNYVEKIFNHIKIFDDYHASNEKIHLIGSKKGKYLAEKYGNNQFIYCGNSWFDLGVWKYSRYAVAVNVPPVLKIIIKKKFNIIKTFDM</sequence>
<name>A0A0S4LZK7_9BURK</name>
<dbReference type="OrthoDB" id="9803632at2"/>
<reference evidence="2" key="1">
    <citation type="submission" date="2015-11" db="EMBL/GenBank/DDBJ databases">
        <authorList>
            <person name="Seth-Smith H.M.B."/>
        </authorList>
    </citation>
    <scope>NUCLEOTIDE SEQUENCE [LARGE SCALE GENOMIC DNA]</scope>
    <source>
        <strain evidence="2">2013Ark11</strain>
    </source>
</reference>
<dbReference type="SUPFAM" id="SSF56784">
    <property type="entry name" value="HAD-like"/>
    <property type="match status" value="1"/>
</dbReference>
<keyword evidence="2" id="KW-1185">Reference proteome</keyword>
<protein>
    <submittedName>
        <fullName evidence="1">Uncharacterized protein</fullName>
    </submittedName>
</protein>
<dbReference type="RefSeq" id="WP_092342463.1">
    <property type="nucleotide sequence ID" value="NZ_LN906597.1"/>
</dbReference>
<gene>
    <name evidence="1" type="ORF">Ark11_0066</name>
</gene>
<organism evidence="1 2">
    <name type="scientific">Candidatus Ichthyocystis hellenicum</name>
    <dbReference type="NCBI Taxonomy" id="1561003"/>
    <lineage>
        <taxon>Bacteria</taxon>
        <taxon>Pseudomonadati</taxon>
        <taxon>Pseudomonadota</taxon>
        <taxon>Betaproteobacteria</taxon>
        <taxon>Burkholderiales</taxon>
        <taxon>Candidatus Ichthyocystis</taxon>
    </lineage>
</organism>
<dbReference type="Gene3D" id="3.40.50.1000">
    <property type="entry name" value="HAD superfamily/HAD-like"/>
    <property type="match status" value="1"/>
</dbReference>
<proteinExistence type="predicted"/>
<dbReference type="STRING" id="1561003.Ark11_0066"/>
<accession>A0A0S4LZK7</accession>
<dbReference type="AlphaFoldDB" id="A0A0S4LZK7"/>
<dbReference type="InterPro" id="IPR023214">
    <property type="entry name" value="HAD_sf"/>
</dbReference>
<evidence type="ECO:0000313" key="2">
    <source>
        <dbReference type="Proteomes" id="UP000198651"/>
    </source>
</evidence>